<keyword evidence="8 9" id="KW-0460">Magnesium</keyword>
<comment type="catalytic activity">
    <reaction evidence="9">
        <text>acetate + ATP = acetyl phosphate + ADP</text>
        <dbReference type="Rhea" id="RHEA:11352"/>
        <dbReference type="ChEBI" id="CHEBI:22191"/>
        <dbReference type="ChEBI" id="CHEBI:30089"/>
        <dbReference type="ChEBI" id="CHEBI:30616"/>
        <dbReference type="ChEBI" id="CHEBI:456216"/>
        <dbReference type="EC" id="2.7.2.1"/>
    </reaction>
</comment>
<comment type="similarity">
    <text evidence="1 9 10">Belongs to the acetokinase family.</text>
</comment>
<dbReference type="Pfam" id="PF00871">
    <property type="entry name" value="Acetate_kinase"/>
    <property type="match status" value="1"/>
</dbReference>
<evidence type="ECO:0000256" key="6">
    <source>
        <dbReference type="ARBA" id="ARBA00022777"/>
    </source>
</evidence>
<dbReference type="EC" id="2.7.2.1" evidence="9"/>
<comment type="cofactor">
    <cofactor evidence="9">
        <name>Mg(2+)</name>
        <dbReference type="ChEBI" id="CHEBI:18420"/>
    </cofactor>
    <cofactor evidence="9">
        <name>Mn(2+)</name>
        <dbReference type="ChEBI" id="CHEBI:29035"/>
    </cofactor>
    <text evidence="9">Mg(2+). Can also accept Mn(2+).</text>
</comment>
<evidence type="ECO:0000256" key="7">
    <source>
        <dbReference type="ARBA" id="ARBA00022840"/>
    </source>
</evidence>
<dbReference type="PRINTS" id="PR00471">
    <property type="entry name" value="ACETATEKNASE"/>
</dbReference>
<dbReference type="PIRSF" id="PIRSF000722">
    <property type="entry name" value="Acetate_prop_kin"/>
    <property type="match status" value="1"/>
</dbReference>
<feature type="site" description="Transition state stabilizer" evidence="9">
    <location>
        <position position="233"/>
    </location>
</feature>
<evidence type="ECO:0000313" key="12">
    <source>
        <dbReference type="Proteomes" id="UP001168540"/>
    </source>
</evidence>
<dbReference type="InterPro" id="IPR000890">
    <property type="entry name" value="Aliphatic_acid_kin_short-chain"/>
</dbReference>
<evidence type="ECO:0000256" key="4">
    <source>
        <dbReference type="ARBA" id="ARBA00022723"/>
    </source>
</evidence>
<dbReference type="Gene3D" id="3.30.420.40">
    <property type="match status" value="2"/>
</dbReference>
<evidence type="ECO:0000256" key="3">
    <source>
        <dbReference type="ARBA" id="ARBA00022679"/>
    </source>
</evidence>
<comment type="pathway">
    <text evidence="9">Metabolic intermediate biosynthesis; acetyl-CoA biosynthesis; acetyl-CoA from acetate: step 1/2.</text>
</comment>
<keyword evidence="5 9" id="KW-0547">Nucleotide-binding</keyword>
<comment type="function">
    <text evidence="9">Catalyzes the formation of acetyl phosphate from acetate and ATP. Can also catalyze the reverse reaction.</text>
</comment>
<dbReference type="InterPro" id="IPR004372">
    <property type="entry name" value="Ac/propionate_kinase"/>
</dbReference>
<dbReference type="RefSeq" id="WP_289827896.1">
    <property type="nucleotide sequence ID" value="NZ_JAUEDK010000001.1"/>
</dbReference>
<accession>A0ABT7XHW9</accession>
<feature type="binding site" evidence="9">
    <location>
        <position position="16"/>
    </location>
    <ligand>
        <name>ATP</name>
        <dbReference type="ChEBI" id="CHEBI:30616"/>
    </ligand>
</feature>
<organism evidence="11 12">
    <name type="scientific">Crenobacter oryzisoli</name>
    <dbReference type="NCBI Taxonomy" id="3056844"/>
    <lineage>
        <taxon>Bacteria</taxon>
        <taxon>Pseudomonadati</taxon>
        <taxon>Pseudomonadota</taxon>
        <taxon>Betaproteobacteria</taxon>
        <taxon>Neisseriales</taxon>
        <taxon>Neisseriaceae</taxon>
        <taxon>Crenobacter</taxon>
    </lineage>
</organism>
<feature type="binding site" evidence="9">
    <location>
        <position position="371"/>
    </location>
    <ligand>
        <name>Mg(2+)</name>
        <dbReference type="ChEBI" id="CHEBI:18420"/>
    </ligand>
</feature>
<dbReference type="SUPFAM" id="SSF53067">
    <property type="entry name" value="Actin-like ATPase domain"/>
    <property type="match status" value="2"/>
</dbReference>
<keyword evidence="4 9" id="KW-0479">Metal-binding</keyword>
<dbReference type="NCBIfam" id="TIGR00016">
    <property type="entry name" value="ackA"/>
    <property type="match status" value="1"/>
</dbReference>
<keyword evidence="6 9" id="KW-0418">Kinase</keyword>
<feature type="active site" description="Proton donor/acceptor" evidence="9">
    <location>
        <position position="144"/>
    </location>
</feature>
<dbReference type="GO" id="GO:0008776">
    <property type="term" value="F:acetate kinase activity"/>
    <property type="evidence" value="ECO:0007669"/>
    <property type="project" value="UniProtKB-EC"/>
</dbReference>
<dbReference type="InterPro" id="IPR023865">
    <property type="entry name" value="Aliphatic_acid_kinase_CS"/>
</dbReference>
<keyword evidence="12" id="KW-1185">Reference proteome</keyword>
<feature type="binding site" evidence="9">
    <location>
        <begin position="275"/>
        <end position="277"/>
    </location>
    <ligand>
        <name>ATP</name>
        <dbReference type="ChEBI" id="CHEBI:30616"/>
    </ligand>
</feature>
<feature type="binding site" evidence="9">
    <location>
        <begin position="320"/>
        <end position="324"/>
    </location>
    <ligand>
        <name>ATP</name>
        <dbReference type="ChEBI" id="CHEBI:30616"/>
    </ligand>
</feature>
<sequence length="389" mass="40982">MSSALFTLNAGSSTLKFAAFSPDGHERLLSGQIDHYGAERANLQLRASSDSTPYERCLTGAGCADQLAAALATLAEHGLQPLAVAHRIVHGGSRFTRPILLDGENRAALAELVPLAPLHQPVGLAAIDTIEAIAPALPQIACFDTAFHAGMPELAQRFAVARHWHDKGVRRYGFHGLSYAAIARRLPELELDDKRVVVCHLGSGASACALLAGQSVASSMGFSALDGLMMGTRPGTLDAEVVLYWQEHAGLSIGEVRDELYKRSGLLGVSELSADIRTLLASHAPAAHEAVALFCYRVATEVGRLAAAMQGLDAVVFTAGIGEHAPSVRAAILHQLGWLGFRLDEAANDANATRISQIGSTRSAWVIPTDEEGEIARLATAVLAKPAAA</sequence>
<dbReference type="InterPro" id="IPR043129">
    <property type="entry name" value="ATPase_NBD"/>
</dbReference>
<dbReference type="PANTHER" id="PTHR21060:SF21">
    <property type="entry name" value="ACETATE KINASE"/>
    <property type="match status" value="1"/>
</dbReference>
<evidence type="ECO:0000256" key="9">
    <source>
        <dbReference type="HAMAP-Rule" id="MF_00020"/>
    </source>
</evidence>
<feature type="binding site" evidence="9">
    <location>
        <position position="9"/>
    </location>
    <ligand>
        <name>Mg(2+)</name>
        <dbReference type="ChEBI" id="CHEBI:18420"/>
    </ligand>
</feature>
<feature type="binding site" evidence="9">
    <location>
        <position position="87"/>
    </location>
    <ligand>
        <name>substrate</name>
    </ligand>
</feature>
<protein>
    <recommendedName>
        <fullName evidence="9">Acetate kinase</fullName>
        <ecNumber evidence="9">2.7.2.1</ecNumber>
    </recommendedName>
    <alternativeName>
        <fullName evidence="9">Acetokinase</fullName>
    </alternativeName>
</protein>
<comment type="subunit">
    <text evidence="9">Homodimer.</text>
</comment>
<feature type="binding site" evidence="9">
    <location>
        <begin position="200"/>
        <end position="204"/>
    </location>
    <ligand>
        <name>ATP</name>
        <dbReference type="ChEBI" id="CHEBI:30616"/>
    </ligand>
</feature>
<dbReference type="EMBL" id="JAUEDK010000001">
    <property type="protein sequence ID" value="MDN0073376.1"/>
    <property type="molecule type" value="Genomic_DNA"/>
</dbReference>
<evidence type="ECO:0000256" key="2">
    <source>
        <dbReference type="ARBA" id="ARBA00022490"/>
    </source>
</evidence>
<keyword evidence="3 9" id="KW-0808">Transferase</keyword>
<keyword evidence="2 9" id="KW-0963">Cytoplasm</keyword>
<proteinExistence type="inferred from homology"/>
<evidence type="ECO:0000256" key="8">
    <source>
        <dbReference type="ARBA" id="ARBA00022842"/>
    </source>
</evidence>
<gene>
    <name evidence="9" type="primary">ackA</name>
    <name evidence="11" type="ORF">QU481_00490</name>
</gene>
<reference evidence="11" key="1">
    <citation type="submission" date="2023-06" db="EMBL/GenBank/DDBJ databases">
        <authorList>
            <person name="Zhang S."/>
        </authorList>
    </citation>
    <scope>NUCLEOTIDE SEQUENCE</scope>
    <source>
        <strain evidence="11">SG2303</strain>
    </source>
</reference>
<dbReference type="Proteomes" id="UP001168540">
    <property type="component" value="Unassembled WGS sequence"/>
</dbReference>
<keyword evidence="7 9" id="KW-0067">ATP-binding</keyword>
<evidence type="ECO:0000256" key="10">
    <source>
        <dbReference type="RuleBase" id="RU003835"/>
    </source>
</evidence>
<dbReference type="PANTHER" id="PTHR21060">
    <property type="entry name" value="ACETATE KINASE"/>
    <property type="match status" value="1"/>
</dbReference>
<dbReference type="HAMAP" id="MF_00020">
    <property type="entry name" value="Acetate_kinase"/>
    <property type="match status" value="1"/>
</dbReference>
<name>A0ABT7XHW9_9NEIS</name>
<comment type="subcellular location">
    <subcellularLocation>
        <location evidence="9">Cytoplasm</location>
    </subcellularLocation>
</comment>
<feature type="site" description="Transition state stabilizer" evidence="9">
    <location>
        <position position="175"/>
    </location>
</feature>
<evidence type="ECO:0000256" key="5">
    <source>
        <dbReference type="ARBA" id="ARBA00022741"/>
    </source>
</evidence>
<comment type="caution">
    <text evidence="11">The sequence shown here is derived from an EMBL/GenBank/DDBJ whole genome shotgun (WGS) entry which is preliminary data.</text>
</comment>
<evidence type="ECO:0000313" key="11">
    <source>
        <dbReference type="EMBL" id="MDN0073376.1"/>
    </source>
</evidence>
<dbReference type="PROSITE" id="PS01076">
    <property type="entry name" value="ACETATE_KINASE_2"/>
    <property type="match status" value="1"/>
</dbReference>
<evidence type="ECO:0000256" key="1">
    <source>
        <dbReference type="ARBA" id="ARBA00008748"/>
    </source>
</evidence>